<evidence type="ECO:0000313" key="1">
    <source>
        <dbReference type="EMBL" id="TBW71857.1"/>
    </source>
</evidence>
<proteinExistence type="predicted"/>
<dbReference type="AlphaFoldDB" id="A0A4Q9W9R3"/>
<comment type="caution">
    <text evidence="1">The sequence shown here is derived from an EMBL/GenBank/DDBJ whole genome shotgun (WGS) entry which is preliminary data.</text>
</comment>
<protein>
    <submittedName>
        <fullName evidence="1">Uncharacterized protein</fullName>
    </submittedName>
</protein>
<sequence>MSTTLKFFCSFSEFVPICIFKKQGFKPCSYLVSLGRTLITTTLFVNYTKYTVATQYIFPVNTFILTLFNKNKHISLSSRNNTDKKVIKIQFLLLKFNLSSL</sequence>
<dbReference type="EMBL" id="SCHB01000005">
    <property type="protein sequence ID" value="TBW71857.1"/>
    <property type="molecule type" value="Genomic_DNA"/>
</dbReference>
<gene>
    <name evidence="1" type="ORF">EQ812_08605</name>
</gene>
<reference evidence="1 2" key="1">
    <citation type="journal article" date="2019" name="Sci. Transl. Med.">
        <title>Quorum sensing between bacterial species on the skin protects against epidermal injury in atopic dermatitis.</title>
        <authorList>
            <person name="Williams M.R."/>
        </authorList>
    </citation>
    <scope>NUCLEOTIDE SEQUENCE [LARGE SCALE GENOMIC DNA]</scope>
    <source>
        <strain evidence="1 2">E7</strain>
    </source>
</reference>
<dbReference type="Proteomes" id="UP000293637">
    <property type="component" value="Unassembled WGS sequence"/>
</dbReference>
<organism evidence="1 2">
    <name type="scientific">Staphylococcus lugdunensis</name>
    <dbReference type="NCBI Taxonomy" id="28035"/>
    <lineage>
        <taxon>Bacteria</taxon>
        <taxon>Bacillati</taxon>
        <taxon>Bacillota</taxon>
        <taxon>Bacilli</taxon>
        <taxon>Bacillales</taxon>
        <taxon>Staphylococcaceae</taxon>
        <taxon>Staphylococcus</taxon>
    </lineage>
</organism>
<accession>A0A4Q9W9R3</accession>
<evidence type="ECO:0000313" key="2">
    <source>
        <dbReference type="Proteomes" id="UP000293637"/>
    </source>
</evidence>
<name>A0A4Q9W9R3_STALU</name>